<gene>
    <name evidence="24" type="ORF">Tci_000041</name>
</gene>
<keyword evidence="9 19" id="KW-0460">Magnesium</keyword>
<evidence type="ECO:0000256" key="15">
    <source>
        <dbReference type="ARBA" id="ARBA00063826"/>
    </source>
</evidence>
<evidence type="ECO:0000256" key="17">
    <source>
        <dbReference type="PIRSR" id="PIRSR605478-2"/>
    </source>
</evidence>
<comment type="caution">
    <text evidence="24">The sequence shown here is derived from an EMBL/GenBank/DDBJ whole genome shotgun (WGS) entry which is preliminary data.</text>
</comment>
<keyword evidence="8 19" id="KW-0479">Metal-binding</keyword>
<keyword evidence="7" id="KW-0808">Transferase</keyword>
<protein>
    <submittedName>
        <fullName evidence="24">Uncharacterized protein</fullName>
    </submittedName>
</protein>
<dbReference type="GO" id="GO:0019253">
    <property type="term" value="P:reductive pentose-phosphate cycle"/>
    <property type="evidence" value="ECO:0007669"/>
    <property type="project" value="UniProtKB-KW"/>
</dbReference>
<organism evidence="24">
    <name type="scientific">Tanacetum cinerariifolium</name>
    <name type="common">Dalmatian daisy</name>
    <name type="synonym">Chrysanthemum cinerariifolium</name>
    <dbReference type="NCBI Taxonomy" id="118510"/>
    <lineage>
        <taxon>Eukaryota</taxon>
        <taxon>Viridiplantae</taxon>
        <taxon>Streptophyta</taxon>
        <taxon>Embryophyta</taxon>
        <taxon>Tracheophyta</taxon>
        <taxon>Spermatophyta</taxon>
        <taxon>Magnoliopsida</taxon>
        <taxon>eudicotyledons</taxon>
        <taxon>Gunneridae</taxon>
        <taxon>Pentapetalae</taxon>
        <taxon>asterids</taxon>
        <taxon>campanulids</taxon>
        <taxon>Asterales</taxon>
        <taxon>Asteraceae</taxon>
        <taxon>Asteroideae</taxon>
        <taxon>Anthemideae</taxon>
        <taxon>Anthemidinae</taxon>
        <taxon>Tanacetum</taxon>
    </lineage>
</organism>
<dbReference type="Pfam" id="PF02779">
    <property type="entry name" value="Transket_pyr"/>
    <property type="match status" value="1"/>
</dbReference>
<dbReference type="CDD" id="cd02012">
    <property type="entry name" value="TPP_TK"/>
    <property type="match status" value="1"/>
</dbReference>
<evidence type="ECO:0000259" key="22">
    <source>
        <dbReference type="SMART" id="SM00846"/>
    </source>
</evidence>
<evidence type="ECO:0000256" key="16">
    <source>
        <dbReference type="PIRSR" id="PIRSR605478-1"/>
    </source>
</evidence>
<dbReference type="InterPro" id="IPR020831">
    <property type="entry name" value="GlycerAld/Erythrose_P_DH"/>
</dbReference>
<evidence type="ECO:0000256" key="18">
    <source>
        <dbReference type="PIRSR" id="PIRSR605478-3"/>
    </source>
</evidence>
<evidence type="ECO:0000256" key="6">
    <source>
        <dbReference type="ARBA" id="ARBA00022567"/>
    </source>
</evidence>
<dbReference type="PANTHER" id="PTHR43522:SF2">
    <property type="entry name" value="TRANSKETOLASE 1-RELATED"/>
    <property type="match status" value="1"/>
</dbReference>
<dbReference type="NCBIfam" id="TIGR01534">
    <property type="entry name" value="GAPDH-I"/>
    <property type="match status" value="1"/>
</dbReference>
<comment type="subunit">
    <text evidence="15">Tetramer of either four A chains (GAPDH 2) or two A and two B chains (GAPDH 1).</text>
</comment>
<feature type="binding site" evidence="19">
    <location>
        <position position="172"/>
    </location>
    <ligand>
        <name>Mg(2+)</name>
        <dbReference type="ChEBI" id="CHEBI:18420"/>
    </ligand>
</feature>
<sequence length="2764" mass="292304">MDAVQQANSGHPGMPMGMAEIAVALWSGHHKHNPANPKWVNRDRFLLSNGHGSMLHYALLHLSGYAVTMDDIRDFRQMHSKTPGHPEVDITPGVETTTGPLGQGLANAVGMALAEWLLASEFNKPGFDVVDHYTYAFLGDGCLMEGISHEVCALAGTLGLSKLIALYDDNGISIDGKVEGWFTDDTPARFEAYGWNVIRAVDGHDVAAVAAAIAAAKTATKPTLICCKTVIGKGSPNLQGGDKVHGAALGHAEVANVREHLGWTAIPFEIPTDVYTAWDAKQAGAAHEAAWTKLFNDYSAQFPAEAAELSRRMAGDLPATFEATLAAAIASTVEKQETIATRKASQNAIQALAPVLPEFLGGSADLTSSNLTNWKESVPVRSGKPGNHVNYGVREFGMAAIMNGVALHGGYIPFGATFLTFSDYSRNALRMAALMKQRTLFVFTHDSIGLGEDGPTHQSVEHISSMRLIPNLDNWRPCDTTESMVAWGEAIKRKNGPSTLIFSRQNLPYQERAPETVAAIARGGYVLQEVLDAKVTLIATGSEVELAVAAASALNAEGIAARVVSMPSTDVFDRQDAAYKASVLTKGVPRVAIEAGVTDFWYKYVGLEGAVVGIDTFGESAPAGVLFKHFGFTVENVEQSMTIKVAINGYGRIGRNVLRAFYEGGKKQDIQIVAINDLGDAKSNAHLTRYDTAHGKFPGTVEVDGDNMIVNGDVIRVFAQRNPAEIPWGDLGVDVVLECTGFFTTKEKASAHLKGGAKKVIISAPGGKDVDATIVYGVNQDVLKASDTVISNASCTTNCLAPLVKPLNDAIGLETGLMTTVHAYTNDQVLSDVMHEDLRRARSATMSMIPTKTGAAAAVGLVLPELNGKLDGFAIRVPTINVSLVDLTFIAKRDTTVDEVNALMKAASEGALKEVLTYQTEPLVSIDFNHNPASSNFDSTLTKVSGRLVKVSSWYDNEWGFSNRMLDTTVALMNAKQAVAVLQGDAQAQVVATADRIVSRGVGLGTCRIAGQAADDRRRLGVERVVQAEIQLHRLFDVVGELEVVIRARTDFDRARCDFQAFQELVVQRHRPVIGCGPGRAEVAPFVSRVQHGLVTRRIDLGRGHFAHIVVTRGVGRGLGPQFAQAGIRQLRAQAAGTDPVRPRNGHVDAFGTEAAAIGHSGVAVLDGTGRQVAHACRAARDKAAERLVALAVALVHRILALGGDDGVRDRDLEVVGGKGELAQRRDRPRRQDQTNGGGAAFFRRKVRIARVVAADALDVGLAQGEDAAVGCHIGQHPRRRLAVGGDGGGHGLGDAFAWIDQAAWEVLRWRLVKFVDIGRAGGLCARAAKLEVGRDRPFRADIPAVGAAHGGVVAVAERGQQVEVLGKGQVLKQRQAGFHEHFAHVVLAKGGRYRIAGIQTGLGQQGARCGHVFERFRGDGVEAENIDRYAALGNGVGVAAHRRAVGTGDGVQRVTQIGYIDLAGRALGFLGFAVADERIVVPVAESAFQAGGQTERIAVGLGGARTEFGQAAGEIIIGNAIAIGVADAVPQVLRHQRIFHQRAIDQRTGRRLAAFFEDVVRAEREGFDLGVGLGGCIRAFEEGAVVGVERAGTVQGKQVALGGYGNRAQRRAVVAGGAGAVGAITIPGNDITVGVVREIFLIGVEMALRCIAGIERLVRHESQVRTAFGNRRSLIDCRKRTVARIHGALLGIAEVAHEVAGAIGAGGAISERQLALAVVAFAALAALGVDGQAFEIALEDDVDHAGHRVRAVGGGGAPGEQLDAFDEVGGDGVEVDGGVAGHAGHEASPVDQHQRARVAQDLQGRWRIGAGAGNPGAGDLNFLDRSGRFFLRMSGWQGKGQAGHADRAYRQVAIIGAGGGRTVGWRRRQPRDRCAHEKAPAARARRGLFPSGELTELVLGRESDRAPGHVGGALRNHAASGIIFTQVQRRTAVGKVTHEQSDGQVLDAGVTDVPVQPAVGLDTALVRAPLERSATGGGVRLVEVVAVERGFALVDQAQAVAEVAGLECGGGVGDGFRVAVASGQVVTVAVKRTAEVFQVQQVRGIDPQVKAANARVEAGIAGHVDAAGLGAGHIQERARGGRQRAAGHAVGGPLCGLVQREIGVLEWLDHETDRTHVRGFRLEVRVVTHGAGNAGRAFVALDRIGARQQQGFVRIAGRQGVGLGAQGLAQGLRLRAALGIDHTHQRRGGLPAGGQLGRHVGAKAREFVDPGGAGDVQRGRHRQADLGKCGLGVARGVGRGGAVADDIALQQVVGRRDVEFFMAQFHAGRDVDGTVGDLAHFAGQLGIGKILGDLAVITVGREQGIEHLRGIDLADLIAVIEEIRIAHTEGIGIVIVVVAHFLFEAAVAERAGAAQLGFTAHHACRRLPVEAAPVALDAAQYPVLVAGGFLVRRRIGKAVAEFDVLAGGVERMGGRQVLVDEALAIAGERIAPDRVGVGGAIRAERAGVAGFGVRIQGFGKRLGTAAQIELARQQAVDAVGLGNGFEAAEAVIHAQAGGAERGTARHRALTDQIARIGKGGWRATVAEHQAATWRDGRELVAVGGIDVVDHVAPQHLAALEHFNVGQHIVFVVDPVAEAGGDAGRLGLELVVFNGLVVAGARLHALEVGPRNDVDDASHGVRAVDRRTAIAQHFDALDGVERQRIEIGKHFVVVGQRVGRDTARVEQYQRRLLAQVAQRYRRGAAGKRIGAADVRQRASGRRQRFQRFLDRVDAEADDVFTLEHLYRGGGLGIDALDVGTGDHHLLYRPAAVFLGHDDLRRTQG</sequence>
<dbReference type="Gene3D" id="3.30.360.10">
    <property type="entry name" value="Dihydrodipicolinate Reductase, domain 2"/>
    <property type="match status" value="1"/>
</dbReference>
<dbReference type="InterPro" id="IPR029061">
    <property type="entry name" value="THDP-binding"/>
</dbReference>
<evidence type="ECO:0000256" key="7">
    <source>
        <dbReference type="ARBA" id="ARBA00022679"/>
    </source>
</evidence>
<evidence type="ECO:0000256" key="14">
    <source>
        <dbReference type="ARBA" id="ARBA00052787"/>
    </source>
</evidence>
<feature type="binding site" evidence="17">
    <location>
        <position position="11"/>
    </location>
    <ligand>
        <name>substrate</name>
    </ligand>
</feature>
<dbReference type="FunFam" id="3.40.50.920:FF:000003">
    <property type="entry name" value="Transketolase"/>
    <property type="match status" value="1"/>
</dbReference>
<comment type="pathway">
    <text evidence="2">Carbohydrate biosynthesis; Calvin cycle.</text>
</comment>
<evidence type="ECO:0000259" key="23">
    <source>
        <dbReference type="SMART" id="SM00861"/>
    </source>
</evidence>
<feature type="binding site" evidence="18">
    <location>
        <position position="245"/>
    </location>
    <ligand>
        <name>thiamine diphosphate</name>
        <dbReference type="ChEBI" id="CHEBI:58937"/>
    </ligand>
</feature>
<evidence type="ECO:0000256" key="20">
    <source>
        <dbReference type="PIRSR" id="PIRSR605478-5"/>
    </source>
</evidence>
<evidence type="ECO:0000256" key="4">
    <source>
        <dbReference type="ARBA" id="ARBA00007406"/>
    </source>
</evidence>
<dbReference type="InterPro" id="IPR005474">
    <property type="entry name" value="Transketolase_N"/>
</dbReference>
<dbReference type="SUPFAM" id="SSF55347">
    <property type="entry name" value="Glyceraldehyde-3-phosphate dehydrogenase-like, C-terminal domain"/>
    <property type="match status" value="1"/>
</dbReference>
<dbReference type="InterPro" id="IPR020829">
    <property type="entry name" value="GlycerAld_3-P_DH_cat"/>
</dbReference>
<dbReference type="NCBIfam" id="TIGR00232">
    <property type="entry name" value="tktlase_bact"/>
    <property type="match status" value="1"/>
</dbReference>
<dbReference type="Gene3D" id="3.40.50.920">
    <property type="match status" value="1"/>
</dbReference>
<evidence type="ECO:0000256" key="8">
    <source>
        <dbReference type="ARBA" id="ARBA00022723"/>
    </source>
</evidence>
<dbReference type="InterPro" id="IPR036291">
    <property type="entry name" value="NAD(P)-bd_dom_sf"/>
</dbReference>
<dbReference type="GO" id="GO:0050661">
    <property type="term" value="F:NADP binding"/>
    <property type="evidence" value="ECO:0007669"/>
    <property type="project" value="InterPro"/>
</dbReference>
<keyword evidence="12 18" id="KW-0786">Thiamine pyrophosphate</keyword>
<feature type="binding site" evidence="17">
    <location>
        <position position="342"/>
    </location>
    <ligand>
        <name>substrate</name>
    </ligand>
</feature>
<feature type="binding site" evidence="19">
    <location>
        <position position="170"/>
    </location>
    <ligand>
        <name>Mg(2+)</name>
        <dbReference type="ChEBI" id="CHEBI:18420"/>
    </ligand>
</feature>
<dbReference type="Pfam" id="PF02800">
    <property type="entry name" value="Gp_dh_C"/>
    <property type="match status" value="1"/>
</dbReference>
<keyword evidence="10" id="KW-0809">Transit peptide</keyword>
<dbReference type="FunFam" id="3.40.50.720:FF:000001">
    <property type="entry name" value="Glyceraldehyde-3-phosphate dehydrogenase"/>
    <property type="match status" value="1"/>
</dbReference>
<dbReference type="GO" id="GO:0047100">
    <property type="term" value="F:glyceraldehyde-3-phosphate dehydrogenase (NADP+) (phosphorylating) activity"/>
    <property type="evidence" value="ECO:0007669"/>
    <property type="project" value="UniProtKB-EC"/>
</dbReference>
<dbReference type="FunFam" id="3.40.50.970:FF:000003">
    <property type="entry name" value="Transketolase"/>
    <property type="match status" value="1"/>
</dbReference>
<dbReference type="AntiFam" id="ANF00164">
    <property type="entry name" value="Shadow ORF (opposite btuB)"/>
</dbReference>
<dbReference type="FunFam" id="3.40.50.970:FF:000004">
    <property type="entry name" value="Transketolase"/>
    <property type="match status" value="1"/>
</dbReference>
<comment type="cofactor">
    <cofactor evidence="19">
        <name>Mg(2+)</name>
        <dbReference type="ChEBI" id="CHEBI:18420"/>
    </cofactor>
    <text evidence="19">Binds 1 Mg(2+) ion per subunit. Can also utilize other divalent metal cations, such as Ca(2+), Mn(2+) and Co(2+).</text>
</comment>
<dbReference type="FunFam" id="3.30.360.10:FF:000002">
    <property type="entry name" value="Glyceraldehyde-3-phosphate dehydrogenase"/>
    <property type="match status" value="1"/>
</dbReference>
<comment type="subunit">
    <text evidence="5">Homodimer.</text>
</comment>
<dbReference type="GO" id="GO:0005829">
    <property type="term" value="C:cytosol"/>
    <property type="evidence" value="ECO:0007669"/>
    <property type="project" value="TreeGrafter"/>
</dbReference>
<feature type="binding site" evidence="18">
    <location>
        <position position="51"/>
    </location>
    <ligand>
        <name>thiamine diphosphate</name>
        <dbReference type="ChEBI" id="CHEBI:58937"/>
    </ligand>
</feature>
<dbReference type="Pfam" id="PF00044">
    <property type="entry name" value="Gp_dh_N"/>
    <property type="match status" value="1"/>
</dbReference>
<comment type="cofactor">
    <cofactor evidence="18">
        <name>thiamine diphosphate</name>
        <dbReference type="ChEBI" id="CHEBI:58937"/>
    </cofactor>
    <text evidence="18">Binds 1 thiamine pyrophosphate per subunit. During the reaction, the substrate forms a covalent intermediate with the cofactor.</text>
</comment>
<dbReference type="InterPro" id="IPR020830">
    <property type="entry name" value="GlycerAld_3-P_DH_AS"/>
</dbReference>
<dbReference type="CDD" id="cd07033">
    <property type="entry name" value="TPP_PYR_DXS_TK_like"/>
    <property type="match status" value="1"/>
</dbReference>
<dbReference type="CDD" id="cd05214">
    <property type="entry name" value="GAPDH_I_N"/>
    <property type="match status" value="1"/>
</dbReference>
<dbReference type="PROSITE" id="PS00071">
    <property type="entry name" value="GAPDH"/>
    <property type="match status" value="1"/>
</dbReference>
<dbReference type="PANTHER" id="PTHR43522">
    <property type="entry name" value="TRANSKETOLASE"/>
    <property type="match status" value="1"/>
</dbReference>
<evidence type="ECO:0000256" key="1">
    <source>
        <dbReference type="ARBA" id="ARBA00001941"/>
    </source>
</evidence>
<feature type="binding site" evidence="18">
    <location>
        <position position="141"/>
    </location>
    <ligand>
        <name>thiamine diphosphate</name>
        <dbReference type="ChEBI" id="CHEBI:58937"/>
    </ligand>
</feature>
<comment type="similarity">
    <text evidence="4 21">Belongs to the glyceraldehyde-3-phosphate dehydrogenase family.</text>
</comment>
<dbReference type="InterPro" id="IPR033247">
    <property type="entry name" value="Transketolase_fam"/>
</dbReference>
<evidence type="ECO:0000256" key="10">
    <source>
        <dbReference type="ARBA" id="ARBA00022946"/>
    </source>
</evidence>
<feature type="binding site" evidence="18">
    <location>
        <begin position="99"/>
        <end position="101"/>
    </location>
    <ligand>
        <name>thiamine diphosphate</name>
        <dbReference type="ChEBI" id="CHEBI:58937"/>
    </ligand>
</feature>
<feature type="binding site" evidence="17">
    <location>
        <position position="369"/>
    </location>
    <ligand>
        <name>substrate</name>
    </ligand>
</feature>
<reference evidence="24" key="1">
    <citation type="journal article" date="2019" name="Sci. Rep.">
        <title>Draft genome of Tanacetum cinerariifolium, the natural source of mosquito coil.</title>
        <authorList>
            <person name="Yamashiro T."/>
            <person name="Shiraishi A."/>
            <person name="Satake H."/>
            <person name="Nakayama K."/>
        </authorList>
    </citation>
    <scope>NUCLEOTIDE SEQUENCE</scope>
</reference>
<evidence type="ECO:0000256" key="21">
    <source>
        <dbReference type="RuleBase" id="RU000397"/>
    </source>
</evidence>
<comment type="catalytic activity">
    <reaction evidence="14">
        <text>D-glyceraldehyde 3-phosphate + phosphate + NADP(+) = (2R)-3-phospho-glyceroyl phosphate + NADPH + H(+)</text>
        <dbReference type="Rhea" id="RHEA:10296"/>
        <dbReference type="ChEBI" id="CHEBI:15378"/>
        <dbReference type="ChEBI" id="CHEBI:43474"/>
        <dbReference type="ChEBI" id="CHEBI:57604"/>
        <dbReference type="ChEBI" id="CHEBI:57783"/>
        <dbReference type="ChEBI" id="CHEBI:58349"/>
        <dbReference type="ChEBI" id="CHEBI:59776"/>
        <dbReference type="EC" id="1.2.1.13"/>
    </reaction>
</comment>
<evidence type="ECO:0000256" key="5">
    <source>
        <dbReference type="ARBA" id="ARBA00011738"/>
    </source>
</evidence>
<comment type="cofactor">
    <cofactor evidence="1">
        <name>Co(2+)</name>
        <dbReference type="ChEBI" id="CHEBI:48828"/>
    </cofactor>
</comment>
<feature type="binding site" evidence="17">
    <location>
        <position position="457"/>
    </location>
    <ligand>
        <name>substrate</name>
    </ligand>
</feature>
<evidence type="ECO:0000256" key="12">
    <source>
        <dbReference type="ARBA" id="ARBA00023052"/>
    </source>
</evidence>
<name>A0A699GDN8_TANCI</name>
<feature type="domain" description="Transketolase-like pyrimidine-binding" evidence="23">
    <location>
        <begin position="339"/>
        <end position="509"/>
    </location>
</feature>
<dbReference type="InterPro" id="IPR055152">
    <property type="entry name" value="Transketolase-like_C_2"/>
</dbReference>
<dbReference type="Gene3D" id="3.40.50.720">
    <property type="entry name" value="NAD(P)-binding Rossmann-like Domain"/>
    <property type="match status" value="1"/>
</dbReference>
<keyword evidence="11" id="KW-0560">Oxidoreductase</keyword>
<proteinExistence type="inferred from homology"/>
<evidence type="ECO:0000256" key="3">
    <source>
        <dbReference type="ARBA" id="ARBA00007131"/>
    </source>
</evidence>
<dbReference type="SUPFAM" id="SSF52518">
    <property type="entry name" value="Thiamin diphosphate-binding fold (THDP-binding)"/>
    <property type="match status" value="2"/>
</dbReference>
<comment type="similarity">
    <text evidence="3">Belongs to the transketolase family.</text>
</comment>
<dbReference type="SUPFAM" id="SSF51735">
    <property type="entry name" value="NAD(P)-binding Rossmann-fold domains"/>
    <property type="match status" value="1"/>
</dbReference>
<feature type="site" description="Important for catalytic activity" evidence="20">
    <location>
        <position position="245"/>
    </location>
</feature>
<evidence type="ECO:0000256" key="11">
    <source>
        <dbReference type="ARBA" id="ARBA00023002"/>
    </source>
</evidence>
<dbReference type="CDD" id="cd18126">
    <property type="entry name" value="GAPDH_I_C"/>
    <property type="match status" value="1"/>
</dbReference>
<feature type="binding site" evidence="17">
    <location>
        <position position="445"/>
    </location>
    <ligand>
        <name>substrate</name>
    </ligand>
</feature>
<dbReference type="GO" id="GO:0006006">
    <property type="term" value="P:glucose metabolic process"/>
    <property type="evidence" value="ECO:0007669"/>
    <property type="project" value="InterPro"/>
</dbReference>
<dbReference type="GO" id="GO:0051287">
    <property type="term" value="F:NAD binding"/>
    <property type="evidence" value="ECO:0007669"/>
    <property type="project" value="InterPro"/>
</dbReference>
<feature type="binding site" evidence="19">
    <location>
        <position position="140"/>
    </location>
    <ligand>
        <name>Mg(2+)</name>
        <dbReference type="ChEBI" id="CHEBI:18420"/>
    </ligand>
</feature>
<dbReference type="SMART" id="SM00846">
    <property type="entry name" value="Gp_dh_N"/>
    <property type="match status" value="1"/>
</dbReference>
<dbReference type="InterPro" id="IPR005475">
    <property type="entry name" value="Transketolase-like_Pyr-bd"/>
</dbReference>
<dbReference type="EMBL" id="BKCJ010000001">
    <property type="protein sequence ID" value="GEU28063.1"/>
    <property type="molecule type" value="Genomic_DNA"/>
</dbReference>
<feature type="binding site" evidence="17">
    <location>
        <position position="245"/>
    </location>
    <ligand>
        <name>substrate</name>
    </ligand>
</feature>
<evidence type="ECO:0000256" key="2">
    <source>
        <dbReference type="ARBA" id="ARBA00005215"/>
    </source>
</evidence>
<dbReference type="Pfam" id="PF00456">
    <property type="entry name" value="Transketolase_N"/>
    <property type="match status" value="1"/>
</dbReference>
<feature type="binding site" evidence="17">
    <location>
        <position position="453"/>
    </location>
    <ligand>
        <name>substrate</name>
    </ligand>
</feature>
<feature type="site" description="Important for catalytic activity" evidence="20">
    <location>
        <position position="11"/>
    </location>
</feature>
<evidence type="ECO:0000313" key="24">
    <source>
        <dbReference type="EMBL" id="GEU28063.1"/>
    </source>
</evidence>
<feature type="active site" description="Proton donor" evidence="16">
    <location>
        <position position="395"/>
    </location>
</feature>
<evidence type="ECO:0000256" key="13">
    <source>
        <dbReference type="ARBA" id="ARBA00049473"/>
    </source>
</evidence>
<evidence type="ECO:0000256" key="19">
    <source>
        <dbReference type="PIRSR" id="PIRSR605478-4"/>
    </source>
</evidence>
<dbReference type="SUPFAM" id="SSF52922">
    <property type="entry name" value="TK C-terminal domain-like"/>
    <property type="match status" value="1"/>
</dbReference>
<dbReference type="InterPro" id="IPR009014">
    <property type="entry name" value="Transketo_C/PFOR_II"/>
</dbReference>
<evidence type="ECO:0000256" key="9">
    <source>
        <dbReference type="ARBA" id="ARBA00022842"/>
    </source>
</evidence>
<dbReference type="GO" id="GO:0004802">
    <property type="term" value="F:transketolase activity"/>
    <property type="evidence" value="ECO:0007669"/>
    <property type="project" value="UniProtKB-EC"/>
</dbReference>
<feature type="domain" description="Glyceraldehyde 3-phosphate dehydrogenase NAD(P) binding" evidence="22">
    <location>
        <begin position="643"/>
        <end position="795"/>
    </location>
</feature>
<dbReference type="SMART" id="SM00861">
    <property type="entry name" value="Transket_pyr"/>
    <property type="match status" value="1"/>
</dbReference>
<dbReference type="InterPro" id="IPR005478">
    <property type="entry name" value="Transketolase_bac-like"/>
</dbReference>
<dbReference type="Gene3D" id="3.40.50.970">
    <property type="match status" value="2"/>
</dbReference>
<feature type="binding site" evidence="17">
    <location>
        <position position="504"/>
    </location>
    <ligand>
        <name>substrate</name>
    </ligand>
</feature>
<keyword evidence="6" id="KW-0113">Calvin cycle</keyword>
<dbReference type="PRINTS" id="PR00078">
    <property type="entry name" value="G3PDHDRGNASE"/>
</dbReference>
<feature type="binding site" evidence="18">
    <location>
        <position position="170"/>
    </location>
    <ligand>
        <name>thiamine diphosphate</name>
        <dbReference type="ChEBI" id="CHEBI:58937"/>
    </ligand>
</feature>
<dbReference type="InterPro" id="IPR006424">
    <property type="entry name" value="Glyceraldehyde-3-P_DH_1"/>
</dbReference>
<comment type="catalytic activity">
    <reaction evidence="13">
        <text>D-sedoheptulose 7-phosphate + D-glyceraldehyde 3-phosphate = aldehydo-D-ribose 5-phosphate + D-xylulose 5-phosphate</text>
        <dbReference type="Rhea" id="RHEA:10508"/>
        <dbReference type="ChEBI" id="CHEBI:57483"/>
        <dbReference type="ChEBI" id="CHEBI:57737"/>
        <dbReference type="ChEBI" id="CHEBI:58273"/>
        <dbReference type="ChEBI" id="CHEBI:59776"/>
        <dbReference type="EC" id="2.2.1.1"/>
    </reaction>
</comment>
<accession>A0A699GDN8</accession>
<feature type="binding site" evidence="18">
    <location>
        <position position="421"/>
    </location>
    <ligand>
        <name>thiamine diphosphate</name>
        <dbReference type="ChEBI" id="CHEBI:58937"/>
    </ligand>
</feature>
<dbReference type="Pfam" id="PF22613">
    <property type="entry name" value="Transketolase_C_1"/>
    <property type="match status" value="1"/>
</dbReference>
<dbReference type="InterPro" id="IPR020828">
    <property type="entry name" value="GlycerAld_3-P_DH_NAD(P)-bd"/>
</dbReference>
<dbReference type="GO" id="GO:0046872">
    <property type="term" value="F:metal ion binding"/>
    <property type="evidence" value="ECO:0007669"/>
    <property type="project" value="UniProtKB-KW"/>
</dbReference>
<dbReference type="GO" id="GO:0006098">
    <property type="term" value="P:pentose-phosphate shunt"/>
    <property type="evidence" value="ECO:0007669"/>
    <property type="project" value="TreeGrafter"/>
</dbReference>
<dbReference type="GO" id="GO:0009507">
    <property type="term" value="C:chloroplast"/>
    <property type="evidence" value="ECO:0007669"/>
    <property type="project" value="UniProtKB-ARBA"/>
</dbReference>